<protein>
    <submittedName>
        <fullName evidence="1">Uncharacterized protein</fullName>
    </submittedName>
</protein>
<name>A0ABS5SHR7_9BACT</name>
<evidence type="ECO:0000313" key="2">
    <source>
        <dbReference type="Proteomes" id="UP000756860"/>
    </source>
</evidence>
<dbReference type="Pfam" id="PF19676">
    <property type="entry name" value="DUF6178"/>
    <property type="match status" value="1"/>
</dbReference>
<comment type="caution">
    <text evidence="1">The sequence shown here is derived from an EMBL/GenBank/DDBJ whole genome shotgun (WGS) entry which is preliminary data.</text>
</comment>
<reference evidence="1 2" key="1">
    <citation type="submission" date="2021-05" db="EMBL/GenBank/DDBJ databases">
        <title>The draft genome of Geobacter luticola JCM 17780.</title>
        <authorList>
            <person name="Xu Z."/>
            <person name="Masuda Y."/>
            <person name="Itoh H."/>
            <person name="Senoo K."/>
        </authorList>
    </citation>
    <scope>NUCLEOTIDE SEQUENCE [LARGE SCALE GENOMIC DNA]</scope>
    <source>
        <strain evidence="1 2">JCM 17780</strain>
    </source>
</reference>
<keyword evidence="2" id="KW-1185">Reference proteome</keyword>
<dbReference type="InterPro" id="IPR045750">
    <property type="entry name" value="DUF6178"/>
</dbReference>
<dbReference type="EMBL" id="JAHCVK010000004">
    <property type="protein sequence ID" value="MBT0653652.1"/>
    <property type="molecule type" value="Genomic_DNA"/>
</dbReference>
<sequence>MLHTLPARRNMELILDDPAAAALVHAFQPQELYWLVEEIGFTDAQELITLASPDQCRFFLDMELWDKETFVPDKAWEWFGHLLEMGEERIVEIIPELDHELLLLFLKQAITVGGGTGDLINDEERLFEWDHTFDELYFISYREPRHAQLVGALLDIIYRHYHDLYRELMEGVKHELFSEVEELAGQFRSGRLADLGFPDPLEAAALYAYLNPATFSPATDKGDVIPTEAEQGLPVPRKSGDSFLVRVLDGVANEGIYQELNYLVNTALVAEGAPLSDVAALQSVMERVYGCLNIALEDLSGGNEGTGREIVTGEYLKRLFQLGFSMLLDLQRQAAEVRSDNYAANKALKGLKATCPRFYRGLDPDHADGYREFRALADVQTVREFLQILAGAH</sequence>
<organism evidence="1 2">
    <name type="scientific">Geomobilimonas luticola</name>
    <dbReference type="NCBI Taxonomy" id="1114878"/>
    <lineage>
        <taxon>Bacteria</taxon>
        <taxon>Pseudomonadati</taxon>
        <taxon>Thermodesulfobacteriota</taxon>
        <taxon>Desulfuromonadia</taxon>
        <taxon>Geobacterales</taxon>
        <taxon>Geobacteraceae</taxon>
        <taxon>Geomobilimonas</taxon>
    </lineage>
</organism>
<dbReference type="Proteomes" id="UP000756860">
    <property type="component" value="Unassembled WGS sequence"/>
</dbReference>
<evidence type="ECO:0000313" key="1">
    <source>
        <dbReference type="EMBL" id="MBT0653652.1"/>
    </source>
</evidence>
<accession>A0ABS5SHR7</accession>
<proteinExistence type="predicted"/>
<gene>
    <name evidence="1" type="ORF">KI810_11340</name>
</gene>